<proteinExistence type="predicted"/>
<gene>
    <name evidence="2" type="ORF">QYM36_001915</name>
</gene>
<feature type="signal peptide" evidence="1">
    <location>
        <begin position="1"/>
        <end position="18"/>
    </location>
</feature>
<dbReference type="Proteomes" id="UP001187531">
    <property type="component" value="Unassembled WGS sequence"/>
</dbReference>
<organism evidence="2 3">
    <name type="scientific">Artemia franciscana</name>
    <name type="common">Brine shrimp</name>
    <name type="synonym">Artemia sanfranciscana</name>
    <dbReference type="NCBI Taxonomy" id="6661"/>
    <lineage>
        <taxon>Eukaryota</taxon>
        <taxon>Metazoa</taxon>
        <taxon>Ecdysozoa</taxon>
        <taxon>Arthropoda</taxon>
        <taxon>Crustacea</taxon>
        <taxon>Branchiopoda</taxon>
        <taxon>Anostraca</taxon>
        <taxon>Artemiidae</taxon>
        <taxon>Artemia</taxon>
    </lineage>
</organism>
<reference evidence="2" key="1">
    <citation type="submission" date="2023-07" db="EMBL/GenBank/DDBJ databases">
        <title>Chromosome-level genome assembly of Artemia franciscana.</title>
        <authorList>
            <person name="Jo E."/>
        </authorList>
    </citation>
    <scope>NUCLEOTIDE SEQUENCE</scope>
    <source>
        <tissue evidence="2">Whole body</tissue>
    </source>
</reference>
<accession>A0AA88LED9</accession>
<protein>
    <recommendedName>
        <fullName evidence="4">Secreted protein</fullName>
    </recommendedName>
</protein>
<evidence type="ECO:0000313" key="2">
    <source>
        <dbReference type="EMBL" id="KAK2723404.1"/>
    </source>
</evidence>
<evidence type="ECO:0000313" key="3">
    <source>
        <dbReference type="Proteomes" id="UP001187531"/>
    </source>
</evidence>
<feature type="chain" id="PRO_5041738277" description="Secreted protein" evidence="1">
    <location>
        <begin position="19"/>
        <end position="140"/>
    </location>
</feature>
<dbReference type="AlphaFoldDB" id="A0AA88LED9"/>
<keyword evidence="3" id="KW-1185">Reference proteome</keyword>
<sequence length="140" mass="15961">MSVHCCCLLFVGIVQVTSLCIWGGRNVWEAAERTRTIDRGYKEAKEFSDAYTDLNNWLENAVKPFDETAHTLGKDPDKIKQDALQALLDWLCKVDLPLMKEGPVYGDLDTVIFFKEQQKNCEDEFNGRLSQANQVRKTAT</sequence>
<dbReference type="EMBL" id="JAVRJZ010000004">
    <property type="protein sequence ID" value="KAK2723404.1"/>
    <property type="molecule type" value="Genomic_DNA"/>
</dbReference>
<name>A0AA88LED9_ARTSF</name>
<keyword evidence="1" id="KW-0732">Signal</keyword>
<comment type="caution">
    <text evidence="2">The sequence shown here is derived from an EMBL/GenBank/DDBJ whole genome shotgun (WGS) entry which is preliminary data.</text>
</comment>
<evidence type="ECO:0008006" key="4">
    <source>
        <dbReference type="Google" id="ProtNLM"/>
    </source>
</evidence>
<evidence type="ECO:0000256" key="1">
    <source>
        <dbReference type="SAM" id="SignalP"/>
    </source>
</evidence>